<feature type="domain" description="DUF6565" evidence="2">
    <location>
        <begin position="38"/>
        <end position="112"/>
    </location>
</feature>
<dbReference type="HOGENOM" id="CLU_154382_0_0_10"/>
<protein>
    <recommendedName>
        <fullName evidence="2">DUF6565 domain-containing protein</fullName>
    </recommendedName>
</protein>
<name>A0A0F5JRN5_9BACT</name>
<accession>A0A0F5JRN5</accession>
<dbReference type="PATRIC" id="fig|1203610.3.peg.361"/>
<dbReference type="PROSITE" id="PS51257">
    <property type="entry name" value="PROKAR_LIPOPROTEIN"/>
    <property type="match status" value="1"/>
</dbReference>
<sequence>MKRFLMVMVAVITLFTFSSCSETKESYVKDFTKFIEKVKKEADNYKAADWEKVEKTFTEFAVTKYDKYSPELTTDEMFELTKLKAEYITIQAKHGINNAIKEGQKALDSLVK</sequence>
<dbReference type="Pfam" id="PF20203">
    <property type="entry name" value="DUF6565"/>
    <property type="match status" value="1"/>
</dbReference>
<organism evidence="3 4">
    <name type="scientific">Parabacteroides gordonii MS-1 = DSM 23371</name>
    <dbReference type="NCBI Taxonomy" id="1203610"/>
    <lineage>
        <taxon>Bacteria</taxon>
        <taxon>Pseudomonadati</taxon>
        <taxon>Bacteroidota</taxon>
        <taxon>Bacteroidia</taxon>
        <taxon>Bacteroidales</taxon>
        <taxon>Tannerellaceae</taxon>
        <taxon>Parabacteroides</taxon>
    </lineage>
</organism>
<evidence type="ECO:0000313" key="4">
    <source>
        <dbReference type="Proteomes" id="UP000033035"/>
    </source>
</evidence>
<feature type="chain" id="PRO_5002490795" description="DUF6565 domain-containing protein" evidence="1">
    <location>
        <begin position="21"/>
        <end position="112"/>
    </location>
</feature>
<proteinExistence type="predicted"/>
<dbReference type="EMBL" id="AQHW01000002">
    <property type="protein sequence ID" value="KKB60463.1"/>
    <property type="molecule type" value="Genomic_DNA"/>
</dbReference>
<keyword evidence="1" id="KW-0732">Signal</keyword>
<dbReference type="STRING" id="1203610.HMPREF1536_00343"/>
<keyword evidence="4" id="KW-1185">Reference proteome</keyword>
<evidence type="ECO:0000313" key="3">
    <source>
        <dbReference type="EMBL" id="KKB60463.1"/>
    </source>
</evidence>
<reference evidence="3 4" key="1">
    <citation type="submission" date="2013-04" db="EMBL/GenBank/DDBJ databases">
        <title>The Genome Sequence of Parabacteroides gordonii DSM 23371.</title>
        <authorList>
            <consortium name="The Broad Institute Genomics Platform"/>
            <person name="Earl A."/>
            <person name="Ward D."/>
            <person name="Feldgarden M."/>
            <person name="Gevers D."/>
            <person name="Martens E."/>
            <person name="Sakamoto M."/>
            <person name="Benno Y."/>
            <person name="Suzuki N."/>
            <person name="Matsunaga N."/>
            <person name="Koshihara K."/>
            <person name="Seki M."/>
            <person name="Komiya H."/>
            <person name="Walker B."/>
            <person name="Young S."/>
            <person name="Zeng Q."/>
            <person name="Gargeya S."/>
            <person name="Fitzgerald M."/>
            <person name="Haas B."/>
            <person name="Abouelleil A."/>
            <person name="Allen A.W."/>
            <person name="Alvarado L."/>
            <person name="Arachchi H.M."/>
            <person name="Berlin A.M."/>
            <person name="Chapman S.B."/>
            <person name="Gainer-Dewar J."/>
            <person name="Goldberg J."/>
            <person name="Griggs A."/>
            <person name="Gujja S."/>
            <person name="Hansen M."/>
            <person name="Howarth C."/>
            <person name="Imamovic A."/>
            <person name="Ireland A."/>
            <person name="Larimer J."/>
            <person name="McCowan C."/>
            <person name="Murphy C."/>
            <person name="Pearson M."/>
            <person name="Poon T.W."/>
            <person name="Priest M."/>
            <person name="Roberts A."/>
            <person name="Saif S."/>
            <person name="Shea T."/>
            <person name="Sisk P."/>
            <person name="Sykes S."/>
            <person name="Wortman J."/>
            <person name="Nusbaum C."/>
            <person name="Birren B."/>
        </authorList>
    </citation>
    <scope>NUCLEOTIDE SEQUENCE [LARGE SCALE GENOMIC DNA]</scope>
    <source>
        <strain evidence="3 4">MS-1</strain>
    </source>
</reference>
<evidence type="ECO:0000256" key="1">
    <source>
        <dbReference type="SAM" id="SignalP"/>
    </source>
</evidence>
<feature type="signal peptide" evidence="1">
    <location>
        <begin position="1"/>
        <end position="20"/>
    </location>
</feature>
<gene>
    <name evidence="3" type="ORF">HMPREF1536_00343</name>
</gene>
<comment type="caution">
    <text evidence="3">The sequence shown here is derived from an EMBL/GenBank/DDBJ whole genome shotgun (WGS) entry which is preliminary data.</text>
</comment>
<dbReference type="RefSeq" id="WP_028730408.1">
    <property type="nucleotide sequence ID" value="NZ_KE386766.1"/>
</dbReference>
<dbReference type="Proteomes" id="UP000033035">
    <property type="component" value="Unassembled WGS sequence"/>
</dbReference>
<evidence type="ECO:0000259" key="2">
    <source>
        <dbReference type="Pfam" id="PF20203"/>
    </source>
</evidence>
<dbReference type="InterPro" id="IPR046695">
    <property type="entry name" value="DUF6565"/>
</dbReference>
<dbReference type="AlphaFoldDB" id="A0A0F5JRN5"/>